<comment type="caution">
    <text evidence="5">The sequence shown here is derived from an EMBL/GenBank/DDBJ whole genome shotgun (WGS) entry which is preliminary data.</text>
</comment>
<reference evidence="5" key="1">
    <citation type="journal article" date="2020" name="Fungal Divers.">
        <title>Resolving the Mortierellaceae phylogeny through synthesis of multi-gene phylogenetics and phylogenomics.</title>
        <authorList>
            <person name="Vandepol N."/>
            <person name="Liber J."/>
            <person name="Desiro A."/>
            <person name="Na H."/>
            <person name="Kennedy M."/>
            <person name="Barry K."/>
            <person name="Grigoriev I.V."/>
            <person name="Miller A.N."/>
            <person name="O'Donnell K."/>
            <person name="Stajich J.E."/>
            <person name="Bonito G."/>
        </authorList>
    </citation>
    <scope>NUCLEOTIDE SEQUENCE</scope>
    <source>
        <strain evidence="5">KOD1015</strain>
    </source>
</reference>
<feature type="compositionally biased region" description="Basic residues" evidence="4">
    <location>
        <begin position="379"/>
        <end position="400"/>
    </location>
</feature>
<feature type="region of interest" description="Disordered" evidence="4">
    <location>
        <begin position="326"/>
        <end position="548"/>
    </location>
</feature>
<dbReference type="AlphaFoldDB" id="A0A9P6KER4"/>
<dbReference type="OrthoDB" id="2440407at2759"/>
<name>A0A9P6KER4_9FUNG</name>
<dbReference type="Pfam" id="PF08243">
    <property type="entry name" value="SPT2"/>
    <property type="match status" value="1"/>
</dbReference>
<organism evidence="5 6">
    <name type="scientific">Lunasporangiospora selenospora</name>
    <dbReference type="NCBI Taxonomy" id="979761"/>
    <lineage>
        <taxon>Eukaryota</taxon>
        <taxon>Fungi</taxon>
        <taxon>Fungi incertae sedis</taxon>
        <taxon>Mucoromycota</taxon>
        <taxon>Mortierellomycotina</taxon>
        <taxon>Mortierellomycetes</taxon>
        <taxon>Mortierellales</taxon>
        <taxon>Mortierellaceae</taxon>
        <taxon>Lunasporangiospora</taxon>
    </lineage>
</organism>
<feature type="coiled-coil region" evidence="3">
    <location>
        <begin position="265"/>
        <end position="299"/>
    </location>
</feature>
<keyword evidence="6" id="KW-1185">Reference proteome</keyword>
<sequence>MGEFEELRRVGTKHSRAAELELEKKKRELEHDEGQRKKQEEAYRKRKAVENQKLLRDELERKRHEEEQRRREAAALLKAKERAREREREKEVEERVRKQKATSNGPSYSRSKTSLSSTSGSASSRGYEPAKASLFPSNKEYSFDYIQKLAQSNGVDRVGKKSNGSDGPARSGDRPSSVPLNRQEAIDRHKVRTISPERTLAPASIAGPNFMKKTAIARRQAAPRSAFPVFRSAGASVNHIRDAGLKALRDGPIALNTVKRDRRSYEEISADVNDKSSRLEERERRIKTIEEEREKARLHRERVLQGARFSKALLGDNAAETERLQREIKGGVSKSSRDRSRSRSVSPPRRKRSKSPGRRRSLSPRPSKKRSYSPETRKRSISPHTRRKRSFSPPTARKKISKEQDDRDRDRGRGQGRDQDYNRESGTRAIKRPTNGSTKRRPSRSPSPRSSGHRRASPPRNAGKGRGRNDNDMSLHNVLGSLFGTRYRSRAEDEDLSDDMEARPDEVFREEARSARLGRLEDEKEAELEKAQMARKRKLAKEKERGRS</sequence>
<evidence type="ECO:0000256" key="1">
    <source>
        <dbReference type="ARBA" id="ARBA00006461"/>
    </source>
</evidence>
<evidence type="ECO:0000256" key="2">
    <source>
        <dbReference type="ARBA" id="ARBA00023054"/>
    </source>
</evidence>
<dbReference type="InterPro" id="IPR013256">
    <property type="entry name" value="Chromatin_SPT2"/>
</dbReference>
<evidence type="ECO:0000256" key="4">
    <source>
        <dbReference type="SAM" id="MobiDB-lite"/>
    </source>
</evidence>
<dbReference type="EMBL" id="JAABOA010000901">
    <property type="protein sequence ID" value="KAF9582849.1"/>
    <property type="molecule type" value="Genomic_DNA"/>
</dbReference>
<dbReference type="SMART" id="SM00784">
    <property type="entry name" value="SPT2"/>
    <property type="match status" value="1"/>
</dbReference>
<feature type="compositionally biased region" description="Basic and acidic residues" evidence="4">
    <location>
        <begin position="16"/>
        <end position="96"/>
    </location>
</feature>
<feature type="region of interest" description="Disordered" evidence="4">
    <location>
        <begin position="152"/>
        <end position="191"/>
    </location>
</feature>
<feature type="compositionally biased region" description="Basic residues" evidence="4">
    <location>
        <begin position="348"/>
        <end position="371"/>
    </location>
</feature>
<feature type="compositionally biased region" description="Basic and acidic residues" evidence="4">
    <location>
        <begin position="326"/>
        <end position="341"/>
    </location>
</feature>
<feature type="compositionally biased region" description="Low complexity" evidence="4">
    <location>
        <begin position="107"/>
        <end position="127"/>
    </location>
</feature>
<gene>
    <name evidence="5" type="ORF">BGW38_010682</name>
</gene>
<keyword evidence="2 3" id="KW-0175">Coiled coil</keyword>
<proteinExistence type="inferred from homology"/>
<feature type="compositionally biased region" description="Basic and acidic residues" evidence="4">
    <location>
        <begin position="401"/>
        <end position="426"/>
    </location>
</feature>
<comment type="similarity">
    <text evidence="1">Belongs to the SPT2 family.</text>
</comment>
<evidence type="ECO:0000313" key="5">
    <source>
        <dbReference type="EMBL" id="KAF9582849.1"/>
    </source>
</evidence>
<feature type="compositionally biased region" description="Basic and acidic residues" evidence="4">
    <location>
        <begin position="500"/>
        <end position="532"/>
    </location>
</feature>
<evidence type="ECO:0000313" key="6">
    <source>
        <dbReference type="Proteomes" id="UP000780801"/>
    </source>
</evidence>
<protein>
    <submittedName>
        <fullName evidence="5">Uncharacterized protein</fullName>
    </submittedName>
</protein>
<dbReference type="Proteomes" id="UP000780801">
    <property type="component" value="Unassembled WGS sequence"/>
</dbReference>
<accession>A0A9P6KER4</accession>
<evidence type="ECO:0000256" key="3">
    <source>
        <dbReference type="SAM" id="Coils"/>
    </source>
</evidence>
<feature type="region of interest" description="Disordered" evidence="4">
    <location>
        <begin position="1"/>
        <end position="130"/>
    </location>
</feature>